<proteinExistence type="predicted"/>
<feature type="transmembrane region" description="Helical" evidence="1">
    <location>
        <begin position="12"/>
        <end position="34"/>
    </location>
</feature>
<organism evidence="2 3">
    <name type="scientific">Symbiodinium natans</name>
    <dbReference type="NCBI Taxonomy" id="878477"/>
    <lineage>
        <taxon>Eukaryota</taxon>
        <taxon>Sar</taxon>
        <taxon>Alveolata</taxon>
        <taxon>Dinophyceae</taxon>
        <taxon>Suessiales</taxon>
        <taxon>Symbiodiniaceae</taxon>
        <taxon>Symbiodinium</taxon>
    </lineage>
</organism>
<dbReference type="OrthoDB" id="420320at2759"/>
<accession>A0A812S8W4</accession>
<protein>
    <submittedName>
        <fullName evidence="2">Uncharacterized protein</fullName>
    </submittedName>
</protein>
<dbReference type="InterPro" id="IPR018750">
    <property type="entry name" value="DUF2306_membrane"/>
</dbReference>
<feature type="transmembrane region" description="Helical" evidence="1">
    <location>
        <begin position="137"/>
        <end position="159"/>
    </location>
</feature>
<gene>
    <name evidence="2" type="ORF">SNAT2548_LOCUS26426</name>
</gene>
<feature type="transmembrane region" description="Helical" evidence="1">
    <location>
        <begin position="113"/>
        <end position="131"/>
    </location>
</feature>
<keyword evidence="1" id="KW-0472">Membrane</keyword>
<dbReference type="AlphaFoldDB" id="A0A812S8W4"/>
<evidence type="ECO:0000256" key="1">
    <source>
        <dbReference type="SAM" id="Phobius"/>
    </source>
</evidence>
<dbReference type="EMBL" id="CAJNDS010002430">
    <property type="protein sequence ID" value="CAE7470893.1"/>
    <property type="molecule type" value="Genomic_DNA"/>
</dbReference>
<evidence type="ECO:0000313" key="3">
    <source>
        <dbReference type="Proteomes" id="UP000604046"/>
    </source>
</evidence>
<keyword evidence="1" id="KW-1133">Transmembrane helix</keyword>
<keyword evidence="3" id="KW-1185">Reference proteome</keyword>
<sequence length="273" mass="31204">MSSLGWSIRDVLAVVLIVVCLAFAWLISLGQNLFLYRFPDREYALEVLSQEKHGGLLGDSFLVDETASLWGPRWMWFAPHVFSSILWWNLSWVQLIKWIRAKHLWIHRWNGRIQATCMLGQIITGIGLATGSPTPGIKMLSIAYGLAMAYVLAQTIYYVRKKDIIRHKYWATKLFGYSQAIALQRVYLVGFVVVTLADDADSPYNAITPSMHLAQRNAESKEIFNDSFTMCVFTAIILTEWYQAADHDELLEYRAKEAKMKSGLPPLEQPLVR</sequence>
<evidence type="ECO:0000313" key="2">
    <source>
        <dbReference type="EMBL" id="CAE7470893.1"/>
    </source>
</evidence>
<feature type="transmembrane region" description="Helical" evidence="1">
    <location>
        <begin position="74"/>
        <end position="92"/>
    </location>
</feature>
<reference evidence="2" key="1">
    <citation type="submission" date="2021-02" db="EMBL/GenBank/DDBJ databases">
        <authorList>
            <person name="Dougan E. K."/>
            <person name="Rhodes N."/>
            <person name="Thang M."/>
            <person name="Chan C."/>
        </authorList>
    </citation>
    <scope>NUCLEOTIDE SEQUENCE</scope>
</reference>
<dbReference type="Pfam" id="PF10067">
    <property type="entry name" value="DUF2306"/>
    <property type="match status" value="1"/>
</dbReference>
<dbReference type="Proteomes" id="UP000604046">
    <property type="component" value="Unassembled WGS sequence"/>
</dbReference>
<name>A0A812S8W4_9DINO</name>
<keyword evidence="1" id="KW-0812">Transmembrane</keyword>
<comment type="caution">
    <text evidence="2">The sequence shown here is derived from an EMBL/GenBank/DDBJ whole genome shotgun (WGS) entry which is preliminary data.</text>
</comment>